<name>A0A6G1QW31_CHAAH</name>
<protein>
    <submittedName>
        <fullName evidence="2">Uncharacterized protein</fullName>
    </submittedName>
</protein>
<keyword evidence="3" id="KW-1185">Reference proteome</keyword>
<dbReference type="EMBL" id="CM015712">
    <property type="protein sequence ID" value="KAF3706900.1"/>
    <property type="molecule type" value="Genomic_DNA"/>
</dbReference>
<feature type="compositionally biased region" description="Basic and acidic residues" evidence="1">
    <location>
        <begin position="22"/>
        <end position="32"/>
    </location>
</feature>
<evidence type="ECO:0000256" key="1">
    <source>
        <dbReference type="SAM" id="MobiDB-lite"/>
    </source>
</evidence>
<feature type="region of interest" description="Disordered" evidence="1">
    <location>
        <begin position="1"/>
        <end position="37"/>
    </location>
</feature>
<dbReference type="AlphaFoldDB" id="A0A6G1QW31"/>
<reference evidence="3" key="2">
    <citation type="submission" date="2019-02" db="EMBL/GenBank/DDBJ databases">
        <title>Opniocepnalus argus Var Kimnra genome.</title>
        <authorList>
            <person name="Zhou C."/>
            <person name="Xiao S."/>
        </authorList>
    </citation>
    <scope>NUCLEOTIDE SEQUENCE [LARGE SCALE GENOMIC DNA]</scope>
</reference>
<reference evidence="2 3" key="1">
    <citation type="submission" date="2019-02" db="EMBL/GenBank/DDBJ databases">
        <title>Opniocepnalus argus genome.</title>
        <authorList>
            <person name="Zhou C."/>
            <person name="Xiao S."/>
        </authorList>
    </citation>
    <scope>NUCLEOTIDE SEQUENCE [LARGE SCALE GENOMIC DNA]</scope>
    <source>
        <strain evidence="2">OARG1902GOOAL</strain>
        <tissue evidence="2">Muscle</tissue>
    </source>
</reference>
<sequence length="107" mass="12049">MDQFQTAADAFTQQLMGSKDLVNPKDQNHTQEDPGTLHVKVEQQREQLADLDEAEIIQFTYNPMWAVRPGEDVDRFQSEPGSAGPDQDVQLVLSFETEASDDYSTLC</sequence>
<dbReference type="Proteomes" id="UP000503349">
    <property type="component" value="Chromosome 1"/>
</dbReference>
<accession>A0A6G1QW31</accession>
<evidence type="ECO:0000313" key="2">
    <source>
        <dbReference type="EMBL" id="KAF3706900.1"/>
    </source>
</evidence>
<gene>
    <name evidence="2" type="ORF">EXN66_Car000071</name>
</gene>
<proteinExistence type="predicted"/>
<evidence type="ECO:0000313" key="3">
    <source>
        <dbReference type="Proteomes" id="UP000503349"/>
    </source>
</evidence>
<organism evidence="2 3">
    <name type="scientific">Channa argus</name>
    <name type="common">Northern snakehead</name>
    <name type="synonym">Ophicephalus argus</name>
    <dbReference type="NCBI Taxonomy" id="215402"/>
    <lineage>
        <taxon>Eukaryota</taxon>
        <taxon>Metazoa</taxon>
        <taxon>Chordata</taxon>
        <taxon>Craniata</taxon>
        <taxon>Vertebrata</taxon>
        <taxon>Euteleostomi</taxon>
        <taxon>Actinopterygii</taxon>
        <taxon>Neopterygii</taxon>
        <taxon>Teleostei</taxon>
        <taxon>Neoteleostei</taxon>
        <taxon>Acanthomorphata</taxon>
        <taxon>Anabantaria</taxon>
        <taxon>Anabantiformes</taxon>
        <taxon>Channoidei</taxon>
        <taxon>Channidae</taxon>
        <taxon>Channa</taxon>
    </lineage>
</organism>
<feature type="compositionally biased region" description="Low complexity" evidence="1">
    <location>
        <begin position="1"/>
        <end position="14"/>
    </location>
</feature>